<comment type="function">
    <text evidence="1">Part of cytochrome c oxidase, its function is unknown.</text>
</comment>
<dbReference type="EMBL" id="LXMD01000027">
    <property type="protein sequence ID" value="OCG73140.1"/>
    <property type="molecule type" value="Genomic_DNA"/>
</dbReference>
<keyword evidence="6" id="KW-0812">Transmembrane</keyword>
<dbReference type="Proteomes" id="UP000093355">
    <property type="component" value="Unassembled WGS sequence"/>
</dbReference>
<dbReference type="STRING" id="904291.A7J15_09370"/>
<evidence type="ECO:0000256" key="11">
    <source>
        <dbReference type="ARBA" id="ARBA00031401"/>
    </source>
</evidence>
<evidence type="ECO:0000256" key="9">
    <source>
        <dbReference type="ARBA" id="ARBA00023136"/>
    </source>
</evidence>
<evidence type="ECO:0000256" key="2">
    <source>
        <dbReference type="ARBA" id="ARBA00004651"/>
    </source>
</evidence>
<keyword evidence="7" id="KW-1278">Translocase</keyword>
<name>A0A1B9N974_9MICO</name>
<sequence>MRSNVVIWWLLAAFFAVAFAVYAIWDLLDNPRGLPWYQAVDWTGGTALLFSVFMASMVAFYVQLVHRGQKGVDLPEDRLDADIDDADAEMGEFSPWSWWPILLAGAAALGALSLAVGIFLLPFAVGLLAVSLVGWVYEYYRGNFAR</sequence>
<comment type="caution">
    <text evidence="13">The sequence shown here is derived from an EMBL/GenBank/DDBJ whole genome shotgun (WGS) entry which is preliminary data.</text>
</comment>
<evidence type="ECO:0000256" key="5">
    <source>
        <dbReference type="ARBA" id="ARBA00022475"/>
    </source>
</evidence>
<keyword evidence="9" id="KW-0472">Membrane</keyword>
<dbReference type="EC" id="7.1.1.9" evidence="4"/>
<evidence type="ECO:0000256" key="1">
    <source>
        <dbReference type="ARBA" id="ARBA00002536"/>
    </source>
</evidence>
<dbReference type="AlphaFoldDB" id="A0A1B9N974"/>
<dbReference type="GO" id="GO:0005886">
    <property type="term" value="C:plasma membrane"/>
    <property type="evidence" value="ECO:0007669"/>
    <property type="project" value="UniProtKB-SubCell"/>
</dbReference>
<evidence type="ECO:0000256" key="4">
    <source>
        <dbReference type="ARBA" id="ARBA00012949"/>
    </source>
</evidence>
<comment type="catalytic activity">
    <reaction evidence="12">
        <text>4 Fe(II)-[cytochrome c] + O2 + 8 H(+)(in) = 4 Fe(III)-[cytochrome c] + 2 H2O + 4 H(+)(out)</text>
        <dbReference type="Rhea" id="RHEA:11436"/>
        <dbReference type="Rhea" id="RHEA-COMP:10350"/>
        <dbReference type="Rhea" id="RHEA-COMP:14399"/>
        <dbReference type="ChEBI" id="CHEBI:15377"/>
        <dbReference type="ChEBI" id="CHEBI:15378"/>
        <dbReference type="ChEBI" id="CHEBI:15379"/>
        <dbReference type="ChEBI" id="CHEBI:29033"/>
        <dbReference type="ChEBI" id="CHEBI:29034"/>
        <dbReference type="EC" id="7.1.1.9"/>
    </reaction>
</comment>
<gene>
    <name evidence="13" type="ORF">A7J15_09370</name>
</gene>
<keyword evidence="8" id="KW-1133">Transmembrane helix</keyword>
<evidence type="ECO:0000256" key="10">
    <source>
        <dbReference type="ARBA" id="ARBA00031366"/>
    </source>
</evidence>
<dbReference type="OrthoDB" id="5244617at2"/>
<evidence type="ECO:0000256" key="6">
    <source>
        <dbReference type="ARBA" id="ARBA00022692"/>
    </source>
</evidence>
<comment type="subcellular location">
    <subcellularLocation>
        <location evidence="2">Cell membrane</location>
        <topology evidence="2">Multi-pass membrane protein</topology>
    </subcellularLocation>
</comment>
<comment type="similarity">
    <text evidence="3">Belongs to the cytochrome c oxidase bacterial subunit CtaF family.</text>
</comment>
<protein>
    <recommendedName>
        <fullName evidence="4">cytochrome-c oxidase</fullName>
        <ecNumber evidence="4">7.1.1.9</ecNumber>
    </recommendedName>
    <alternativeName>
        <fullName evidence="11">Cytochrome aa3 subunit 4</fullName>
    </alternativeName>
    <alternativeName>
        <fullName evidence="10">Cytochrome c oxidase polypeptide IV</fullName>
    </alternativeName>
</protein>
<dbReference type="GO" id="GO:0022900">
    <property type="term" value="P:electron transport chain"/>
    <property type="evidence" value="ECO:0007669"/>
    <property type="project" value="InterPro"/>
</dbReference>
<dbReference type="Pfam" id="PF12270">
    <property type="entry name" value="Cyt_c_ox_IV"/>
    <property type="match status" value="1"/>
</dbReference>
<evidence type="ECO:0000313" key="14">
    <source>
        <dbReference type="Proteomes" id="UP000093355"/>
    </source>
</evidence>
<dbReference type="InterPro" id="IPR021050">
    <property type="entry name" value="Cyt_c_oxidase_su4_actinobac"/>
</dbReference>
<proteinExistence type="inferred from homology"/>
<keyword evidence="14" id="KW-1185">Reference proteome</keyword>
<dbReference type="RefSeq" id="WP_067027250.1">
    <property type="nucleotide sequence ID" value="NZ_CP038256.1"/>
</dbReference>
<evidence type="ECO:0000256" key="3">
    <source>
        <dbReference type="ARBA" id="ARBA00006870"/>
    </source>
</evidence>
<dbReference type="GO" id="GO:0004129">
    <property type="term" value="F:cytochrome-c oxidase activity"/>
    <property type="evidence" value="ECO:0007669"/>
    <property type="project" value="UniProtKB-EC"/>
</dbReference>
<reference evidence="13 14" key="1">
    <citation type="submission" date="2016-05" db="EMBL/GenBank/DDBJ databases">
        <authorList>
            <person name="Lavstsen T."/>
            <person name="Jespersen J.S."/>
        </authorList>
    </citation>
    <scope>NUCLEOTIDE SEQUENCE [LARGE SCALE GENOMIC DNA]</scope>
    <source>
        <strain evidence="13 14">YLB-01</strain>
    </source>
</reference>
<accession>A0A1B9N974</accession>
<organism evidence="13 14">
    <name type="scientific">Microbacterium sediminis</name>
    <dbReference type="NCBI Taxonomy" id="904291"/>
    <lineage>
        <taxon>Bacteria</taxon>
        <taxon>Bacillati</taxon>
        <taxon>Actinomycetota</taxon>
        <taxon>Actinomycetes</taxon>
        <taxon>Micrococcales</taxon>
        <taxon>Microbacteriaceae</taxon>
        <taxon>Microbacterium</taxon>
    </lineage>
</organism>
<evidence type="ECO:0000313" key="13">
    <source>
        <dbReference type="EMBL" id="OCG73140.1"/>
    </source>
</evidence>
<evidence type="ECO:0000256" key="7">
    <source>
        <dbReference type="ARBA" id="ARBA00022967"/>
    </source>
</evidence>
<evidence type="ECO:0000256" key="8">
    <source>
        <dbReference type="ARBA" id="ARBA00022989"/>
    </source>
</evidence>
<keyword evidence="5" id="KW-1003">Cell membrane</keyword>
<evidence type="ECO:0000256" key="12">
    <source>
        <dbReference type="ARBA" id="ARBA00047816"/>
    </source>
</evidence>